<keyword evidence="1" id="KW-1133">Transmembrane helix</keyword>
<dbReference type="EMBL" id="VAHF01000013">
    <property type="protein sequence ID" value="TXG47163.1"/>
    <property type="molecule type" value="Genomic_DNA"/>
</dbReference>
<keyword evidence="1" id="KW-0812">Transmembrane</keyword>
<organism evidence="2 3">
    <name type="scientific">Acer yangbiense</name>
    <dbReference type="NCBI Taxonomy" id="1000413"/>
    <lineage>
        <taxon>Eukaryota</taxon>
        <taxon>Viridiplantae</taxon>
        <taxon>Streptophyta</taxon>
        <taxon>Embryophyta</taxon>
        <taxon>Tracheophyta</taxon>
        <taxon>Spermatophyta</taxon>
        <taxon>Magnoliopsida</taxon>
        <taxon>eudicotyledons</taxon>
        <taxon>Gunneridae</taxon>
        <taxon>Pentapetalae</taxon>
        <taxon>rosids</taxon>
        <taxon>malvids</taxon>
        <taxon>Sapindales</taxon>
        <taxon>Sapindaceae</taxon>
        <taxon>Hippocastanoideae</taxon>
        <taxon>Acereae</taxon>
        <taxon>Acer</taxon>
    </lineage>
</organism>
<reference evidence="3" key="1">
    <citation type="journal article" date="2019" name="Gigascience">
        <title>De novo genome assembly of the endangered Acer yangbiense, a plant species with extremely small populations endemic to Yunnan Province, China.</title>
        <authorList>
            <person name="Yang J."/>
            <person name="Wariss H.M."/>
            <person name="Tao L."/>
            <person name="Zhang R."/>
            <person name="Yun Q."/>
            <person name="Hollingsworth P."/>
            <person name="Dao Z."/>
            <person name="Luo G."/>
            <person name="Guo H."/>
            <person name="Ma Y."/>
            <person name="Sun W."/>
        </authorList>
    </citation>
    <scope>NUCLEOTIDE SEQUENCE [LARGE SCALE GENOMIC DNA]</scope>
    <source>
        <strain evidence="3">cv. Malutang</strain>
    </source>
</reference>
<dbReference type="AlphaFoldDB" id="A0A5C7GRE0"/>
<comment type="caution">
    <text evidence="2">The sequence shown here is derived from an EMBL/GenBank/DDBJ whole genome shotgun (WGS) entry which is preliminary data.</text>
</comment>
<dbReference type="Proteomes" id="UP000323000">
    <property type="component" value="Chromosome 13"/>
</dbReference>
<keyword evidence="3" id="KW-1185">Reference proteome</keyword>
<gene>
    <name evidence="2" type="ORF">EZV62_026457</name>
</gene>
<evidence type="ECO:0000313" key="2">
    <source>
        <dbReference type="EMBL" id="TXG47163.1"/>
    </source>
</evidence>
<name>A0A5C7GRE0_9ROSI</name>
<protein>
    <submittedName>
        <fullName evidence="2">Uncharacterized protein</fullName>
    </submittedName>
</protein>
<sequence>MNENRRKKEKQLGRSHGFELMTLVFPNVHTAEDFNMEYFLYHINDLLKTAMLVRKLKENFASLIYSYSKPVEVEILLLILLVMLAAEVLVKVALALVHSLQGHCRNDQSRLLHLLVRYFVKRPVHHQLQRNPETSQSHSHHALQRQLRQHFRQHDSGLDQALMDALPALSTTKTSWA</sequence>
<feature type="transmembrane region" description="Helical" evidence="1">
    <location>
        <begin position="75"/>
        <end position="97"/>
    </location>
</feature>
<accession>A0A5C7GRE0</accession>
<proteinExistence type="predicted"/>
<keyword evidence="1" id="KW-0472">Membrane</keyword>
<evidence type="ECO:0000256" key="1">
    <source>
        <dbReference type="SAM" id="Phobius"/>
    </source>
</evidence>
<evidence type="ECO:0000313" key="3">
    <source>
        <dbReference type="Proteomes" id="UP000323000"/>
    </source>
</evidence>